<proteinExistence type="predicted"/>
<evidence type="ECO:0008006" key="4">
    <source>
        <dbReference type="Google" id="ProtNLM"/>
    </source>
</evidence>
<keyword evidence="1" id="KW-0812">Transmembrane</keyword>
<dbReference type="RefSeq" id="WP_070791543.1">
    <property type="nucleotide sequence ID" value="NZ_MKIR01000003.1"/>
</dbReference>
<dbReference type="STRING" id="1859473.BG261_09525"/>
<organism evidence="2 3">
    <name type="scientific">Floricoccus tropicus</name>
    <dbReference type="NCBI Taxonomy" id="1859473"/>
    <lineage>
        <taxon>Bacteria</taxon>
        <taxon>Bacillati</taxon>
        <taxon>Bacillota</taxon>
        <taxon>Bacilli</taxon>
        <taxon>Lactobacillales</taxon>
        <taxon>Streptococcaceae</taxon>
        <taxon>Floricoccus</taxon>
    </lineage>
</organism>
<dbReference type="EMBL" id="MKIR01000003">
    <property type="protein sequence ID" value="OFI50198.1"/>
    <property type="molecule type" value="Genomic_DNA"/>
</dbReference>
<keyword evidence="1" id="KW-1133">Transmembrane helix</keyword>
<dbReference type="OrthoDB" id="9838076at2"/>
<dbReference type="AlphaFoldDB" id="A0A1E8GRT8"/>
<evidence type="ECO:0000313" key="2">
    <source>
        <dbReference type="EMBL" id="OFI50198.1"/>
    </source>
</evidence>
<evidence type="ECO:0000313" key="3">
    <source>
        <dbReference type="Proteomes" id="UP000178622"/>
    </source>
</evidence>
<sequence>MKVRAGILIHVLFLAIIFTFILEFYITVTIDDRKNIESQTNQIKAEMITDLAKNKIKTTGEKKGQLEFDSGICYFETEDEHYNFKIQFNKEKAQSYSFKVAK</sequence>
<dbReference type="Proteomes" id="UP000178622">
    <property type="component" value="Unassembled WGS sequence"/>
</dbReference>
<protein>
    <recommendedName>
        <fullName evidence="4">Competence protein ComGG</fullName>
    </recommendedName>
</protein>
<gene>
    <name evidence="2" type="ORF">BG261_09525</name>
</gene>
<accession>A0A1E8GRT8</accession>
<dbReference type="NCBIfam" id="NF041014">
    <property type="entry name" value="pilin_ComGG_2"/>
    <property type="match status" value="1"/>
</dbReference>
<keyword evidence="3" id="KW-1185">Reference proteome</keyword>
<evidence type="ECO:0000256" key="1">
    <source>
        <dbReference type="SAM" id="Phobius"/>
    </source>
</evidence>
<keyword evidence="1" id="KW-0472">Membrane</keyword>
<feature type="transmembrane region" description="Helical" evidence="1">
    <location>
        <begin position="7"/>
        <end position="26"/>
    </location>
</feature>
<dbReference type="InterPro" id="IPR047665">
    <property type="entry name" value="ComGG_streptococcus-type"/>
</dbReference>
<comment type="caution">
    <text evidence="2">The sequence shown here is derived from an EMBL/GenBank/DDBJ whole genome shotgun (WGS) entry which is preliminary data.</text>
</comment>
<name>A0A1E8GRT8_9LACT</name>
<reference evidence="3" key="1">
    <citation type="submission" date="2016-09" db="EMBL/GenBank/DDBJ databases">
        <title>Draft genome sequence of a novel species of the family Streptococcaceae isolated from flowers.</title>
        <authorList>
            <person name="Chuah L.-O."/>
            <person name="Yap K.-P."/>
            <person name="Thong K.L."/>
            <person name="Liong M.T."/>
            <person name="Ahmad R."/>
            <person name="Rusul G."/>
        </authorList>
    </citation>
    <scope>NUCLEOTIDE SEQUENCE [LARGE SCALE GENOMIC DNA]</scope>
    <source>
        <strain evidence="3">DF1</strain>
    </source>
</reference>